<keyword evidence="1" id="KW-0812">Transmembrane</keyword>
<dbReference type="EMBL" id="BAAAGS010000002">
    <property type="protein sequence ID" value="GAA0509499.1"/>
    <property type="molecule type" value="Genomic_DNA"/>
</dbReference>
<sequence length="200" mass="21345">MKLLVTALADLLLPLVVYYGLRSAGAGEVPALLACALISLVRVGYGIVARRSADPVAVFVLAIVLVSLALFLVSGSPRALLARDGWLMAACGAGALATLWRRPVVFTLGRMLVARSGHSAADWDDRWRRSAEFRRVWRVLTVAWGVALLACAGAKVVMAYTVPVDVVPAVTTATWLAAVVLLNVGSQVYLRRPVIKRVVG</sequence>
<name>A0ABN1C0W8_SACER</name>
<keyword evidence="1" id="KW-0472">Membrane</keyword>
<feature type="transmembrane region" description="Helical" evidence="1">
    <location>
        <begin position="30"/>
        <end position="49"/>
    </location>
</feature>
<feature type="transmembrane region" description="Helical" evidence="1">
    <location>
        <begin position="166"/>
        <end position="190"/>
    </location>
</feature>
<protein>
    <recommendedName>
        <fullName evidence="4">Intracellular septation protein A</fullName>
    </recommendedName>
</protein>
<keyword evidence="3" id="KW-1185">Reference proteome</keyword>
<feature type="transmembrane region" description="Helical" evidence="1">
    <location>
        <begin position="85"/>
        <end position="101"/>
    </location>
</feature>
<accession>A0ABN1C0W8</accession>
<dbReference type="Proteomes" id="UP001500729">
    <property type="component" value="Unassembled WGS sequence"/>
</dbReference>
<reference evidence="2 3" key="1">
    <citation type="journal article" date="2019" name="Int. J. Syst. Evol. Microbiol.">
        <title>The Global Catalogue of Microorganisms (GCM) 10K type strain sequencing project: providing services to taxonomists for standard genome sequencing and annotation.</title>
        <authorList>
            <consortium name="The Broad Institute Genomics Platform"/>
            <consortium name="The Broad Institute Genome Sequencing Center for Infectious Disease"/>
            <person name="Wu L."/>
            <person name="Ma J."/>
        </authorList>
    </citation>
    <scope>NUCLEOTIDE SEQUENCE [LARGE SCALE GENOMIC DNA]</scope>
    <source>
        <strain evidence="2 3">JCM 10303</strain>
    </source>
</reference>
<comment type="caution">
    <text evidence="2">The sequence shown here is derived from an EMBL/GenBank/DDBJ whole genome shotgun (WGS) entry which is preliminary data.</text>
</comment>
<gene>
    <name evidence="2" type="ORF">GCM10009533_05390</name>
</gene>
<organism evidence="2 3">
    <name type="scientific">Saccharopolyspora erythraea</name>
    <name type="common">Streptomyces erythraeus</name>
    <dbReference type="NCBI Taxonomy" id="1836"/>
    <lineage>
        <taxon>Bacteria</taxon>
        <taxon>Bacillati</taxon>
        <taxon>Actinomycetota</taxon>
        <taxon>Actinomycetes</taxon>
        <taxon>Pseudonocardiales</taxon>
        <taxon>Pseudonocardiaceae</taxon>
        <taxon>Saccharopolyspora</taxon>
    </lineage>
</organism>
<evidence type="ECO:0008006" key="4">
    <source>
        <dbReference type="Google" id="ProtNLM"/>
    </source>
</evidence>
<proteinExistence type="predicted"/>
<evidence type="ECO:0000256" key="1">
    <source>
        <dbReference type="SAM" id="Phobius"/>
    </source>
</evidence>
<evidence type="ECO:0000313" key="2">
    <source>
        <dbReference type="EMBL" id="GAA0509499.1"/>
    </source>
</evidence>
<evidence type="ECO:0000313" key="3">
    <source>
        <dbReference type="Proteomes" id="UP001500729"/>
    </source>
</evidence>
<dbReference type="NCBIfam" id="NF041646">
    <property type="entry name" value="VC0807_fam"/>
    <property type="match status" value="1"/>
</dbReference>
<dbReference type="RefSeq" id="WP_009947755.1">
    <property type="nucleotide sequence ID" value="NZ_BAAAGS010000002.1"/>
</dbReference>
<feature type="transmembrane region" description="Helical" evidence="1">
    <location>
        <begin position="56"/>
        <end position="73"/>
    </location>
</feature>
<keyword evidence="1" id="KW-1133">Transmembrane helix</keyword>
<feature type="transmembrane region" description="Helical" evidence="1">
    <location>
        <begin position="136"/>
        <end position="160"/>
    </location>
</feature>